<evidence type="ECO:0000313" key="1">
    <source>
        <dbReference type="EMBL" id="PHV71250.1"/>
    </source>
</evidence>
<evidence type="ECO:0000313" key="2">
    <source>
        <dbReference type="Proteomes" id="UP000224460"/>
    </source>
</evidence>
<protein>
    <submittedName>
        <fullName evidence="1">Uncharacterized protein</fullName>
    </submittedName>
</protein>
<organism evidence="1 2">
    <name type="scientific">Sporanaerobium hydrogeniformans</name>
    <dbReference type="NCBI Taxonomy" id="3072179"/>
    <lineage>
        <taxon>Bacteria</taxon>
        <taxon>Bacillati</taxon>
        <taxon>Bacillota</taxon>
        <taxon>Clostridia</taxon>
        <taxon>Lachnospirales</taxon>
        <taxon>Lachnospiraceae</taxon>
        <taxon>Sporanaerobium</taxon>
    </lineage>
</organism>
<sequence length="140" mass="16012">MKVPKDECNVVGFINHEVATLGEFPFSGKVYMAPGVVKHVMRKHGKDLGKYIISHIEDYIEEIITNPEYVGCHPKKVGTSLELVKKLDKNLLVALEVDLEEDYIYVASFYPITPSKLENRIFSGRFKENCIDCDKKVQYN</sequence>
<accession>A0AC61DDL3</accession>
<reference evidence="1" key="1">
    <citation type="submission" date="2017-10" db="EMBL/GenBank/DDBJ databases">
        <title>Genome sequence of cellulolytic Lachnospiraceae bacterium XHS1971 isolated from hotspring sediment.</title>
        <authorList>
            <person name="Vasudevan G."/>
            <person name="Joshi A.J."/>
            <person name="Hivarkar S."/>
            <person name="Lanjekar V.B."/>
            <person name="Dhakephalkar P.K."/>
            <person name="Dagar S."/>
        </authorList>
    </citation>
    <scope>NUCLEOTIDE SEQUENCE</scope>
    <source>
        <strain evidence="1">XHS1971</strain>
    </source>
</reference>
<dbReference type="Proteomes" id="UP000224460">
    <property type="component" value="Unassembled WGS sequence"/>
</dbReference>
<name>A0AC61DDL3_9FIRM</name>
<gene>
    <name evidence="1" type="ORF">CS063_06045</name>
</gene>
<proteinExistence type="predicted"/>
<dbReference type="EMBL" id="PEDL01000004">
    <property type="protein sequence ID" value="PHV71250.1"/>
    <property type="molecule type" value="Genomic_DNA"/>
</dbReference>
<keyword evidence="2" id="KW-1185">Reference proteome</keyword>
<comment type="caution">
    <text evidence="1">The sequence shown here is derived from an EMBL/GenBank/DDBJ whole genome shotgun (WGS) entry which is preliminary data.</text>
</comment>